<accession>A0AAD7WL07</accession>
<gene>
    <name evidence="1" type="ORF">AAFF_G00391210</name>
</gene>
<dbReference type="EMBL" id="JAINUG010000074">
    <property type="protein sequence ID" value="KAJ8400767.1"/>
    <property type="molecule type" value="Genomic_DNA"/>
</dbReference>
<evidence type="ECO:0000313" key="2">
    <source>
        <dbReference type="Proteomes" id="UP001221898"/>
    </source>
</evidence>
<organism evidence="1 2">
    <name type="scientific">Aldrovandia affinis</name>
    <dbReference type="NCBI Taxonomy" id="143900"/>
    <lineage>
        <taxon>Eukaryota</taxon>
        <taxon>Metazoa</taxon>
        <taxon>Chordata</taxon>
        <taxon>Craniata</taxon>
        <taxon>Vertebrata</taxon>
        <taxon>Euteleostomi</taxon>
        <taxon>Actinopterygii</taxon>
        <taxon>Neopterygii</taxon>
        <taxon>Teleostei</taxon>
        <taxon>Notacanthiformes</taxon>
        <taxon>Halosauridae</taxon>
        <taxon>Aldrovandia</taxon>
    </lineage>
</organism>
<reference evidence="1" key="1">
    <citation type="journal article" date="2023" name="Science">
        <title>Genome structures resolve the early diversification of teleost fishes.</title>
        <authorList>
            <person name="Parey E."/>
            <person name="Louis A."/>
            <person name="Montfort J."/>
            <person name="Bouchez O."/>
            <person name="Roques C."/>
            <person name="Iampietro C."/>
            <person name="Lluch J."/>
            <person name="Castinel A."/>
            <person name="Donnadieu C."/>
            <person name="Desvignes T."/>
            <person name="Floi Bucao C."/>
            <person name="Jouanno E."/>
            <person name="Wen M."/>
            <person name="Mejri S."/>
            <person name="Dirks R."/>
            <person name="Jansen H."/>
            <person name="Henkel C."/>
            <person name="Chen W.J."/>
            <person name="Zahm M."/>
            <person name="Cabau C."/>
            <person name="Klopp C."/>
            <person name="Thompson A.W."/>
            <person name="Robinson-Rechavi M."/>
            <person name="Braasch I."/>
            <person name="Lecointre G."/>
            <person name="Bobe J."/>
            <person name="Postlethwait J.H."/>
            <person name="Berthelot C."/>
            <person name="Roest Crollius H."/>
            <person name="Guiguen Y."/>
        </authorList>
    </citation>
    <scope>NUCLEOTIDE SEQUENCE</scope>
    <source>
        <strain evidence="1">NC1722</strain>
    </source>
</reference>
<sequence>MLMGCRLATALGRLHPDFGSEMQLKQERSAAKSHGTMRQFQPQESLFLRHYGGGPKWVPGNVVSYRVLAEDGQVHRCHVDQLRGRVCPASEEPPVSAGTLQGPACLWIPPKCYQDFE</sequence>
<comment type="caution">
    <text evidence="1">The sequence shown here is derived from an EMBL/GenBank/DDBJ whole genome shotgun (WGS) entry which is preliminary data.</text>
</comment>
<dbReference type="Proteomes" id="UP001221898">
    <property type="component" value="Unassembled WGS sequence"/>
</dbReference>
<keyword evidence="2" id="KW-1185">Reference proteome</keyword>
<evidence type="ECO:0000313" key="1">
    <source>
        <dbReference type="EMBL" id="KAJ8400767.1"/>
    </source>
</evidence>
<name>A0AAD7WL07_9TELE</name>
<dbReference type="AlphaFoldDB" id="A0AAD7WL07"/>
<protein>
    <submittedName>
        <fullName evidence="1">Uncharacterized protein</fullName>
    </submittedName>
</protein>
<proteinExistence type="predicted"/>